<accession>A0A0A9ET49</accession>
<reference evidence="1" key="2">
    <citation type="journal article" date="2015" name="Data Brief">
        <title>Shoot transcriptome of the giant reed, Arundo donax.</title>
        <authorList>
            <person name="Barrero R.A."/>
            <person name="Guerrero F.D."/>
            <person name="Moolhuijzen P."/>
            <person name="Goolsby J.A."/>
            <person name="Tidwell J."/>
            <person name="Bellgard S.E."/>
            <person name="Bellgard M.I."/>
        </authorList>
    </citation>
    <scope>NUCLEOTIDE SEQUENCE</scope>
    <source>
        <tissue evidence="1">Shoot tissue taken approximately 20 cm above the soil surface</tissue>
    </source>
</reference>
<evidence type="ECO:0000313" key="1">
    <source>
        <dbReference type="EMBL" id="JAE02154.1"/>
    </source>
</evidence>
<dbReference type="EMBL" id="GBRH01195742">
    <property type="protein sequence ID" value="JAE02154.1"/>
    <property type="molecule type" value="Transcribed_RNA"/>
</dbReference>
<proteinExistence type="predicted"/>
<protein>
    <submittedName>
        <fullName evidence="1">Uncharacterized protein</fullName>
    </submittedName>
</protein>
<name>A0A0A9ET49_ARUDO</name>
<organism evidence="1">
    <name type="scientific">Arundo donax</name>
    <name type="common">Giant reed</name>
    <name type="synonym">Donax arundinaceus</name>
    <dbReference type="NCBI Taxonomy" id="35708"/>
    <lineage>
        <taxon>Eukaryota</taxon>
        <taxon>Viridiplantae</taxon>
        <taxon>Streptophyta</taxon>
        <taxon>Embryophyta</taxon>
        <taxon>Tracheophyta</taxon>
        <taxon>Spermatophyta</taxon>
        <taxon>Magnoliopsida</taxon>
        <taxon>Liliopsida</taxon>
        <taxon>Poales</taxon>
        <taxon>Poaceae</taxon>
        <taxon>PACMAD clade</taxon>
        <taxon>Arundinoideae</taxon>
        <taxon>Arundineae</taxon>
        <taxon>Arundo</taxon>
    </lineage>
</organism>
<dbReference type="AlphaFoldDB" id="A0A0A9ET49"/>
<reference evidence="1" key="1">
    <citation type="submission" date="2014-09" db="EMBL/GenBank/DDBJ databases">
        <authorList>
            <person name="Magalhaes I.L.F."/>
            <person name="Oliveira U."/>
            <person name="Santos F.R."/>
            <person name="Vidigal T.H.D.A."/>
            <person name="Brescovit A.D."/>
            <person name="Santos A.J."/>
        </authorList>
    </citation>
    <scope>NUCLEOTIDE SEQUENCE</scope>
    <source>
        <tissue evidence="1">Shoot tissue taken approximately 20 cm above the soil surface</tissue>
    </source>
</reference>
<sequence>MQLNKVLIVDRHEFPQSSWRSHNNFRHLFQKPFLFFHG</sequence>